<dbReference type="PROSITE" id="PS50995">
    <property type="entry name" value="HTH_MARR_2"/>
    <property type="match status" value="1"/>
</dbReference>
<keyword evidence="6" id="KW-1185">Reference proteome</keyword>
<keyword evidence="3" id="KW-0804">Transcription</keyword>
<evidence type="ECO:0000256" key="3">
    <source>
        <dbReference type="ARBA" id="ARBA00023163"/>
    </source>
</evidence>
<gene>
    <name evidence="5" type="ORF">DVT68_17345</name>
</gene>
<accession>A0A370K4I4</accession>
<dbReference type="GO" id="GO:0006950">
    <property type="term" value="P:response to stress"/>
    <property type="evidence" value="ECO:0007669"/>
    <property type="project" value="TreeGrafter"/>
</dbReference>
<evidence type="ECO:0000313" key="6">
    <source>
        <dbReference type="Proteomes" id="UP000254711"/>
    </source>
</evidence>
<dbReference type="PRINTS" id="PR00598">
    <property type="entry name" value="HTHMARR"/>
</dbReference>
<dbReference type="Gene3D" id="1.10.10.10">
    <property type="entry name" value="Winged helix-like DNA-binding domain superfamily/Winged helix DNA-binding domain"/>
    <property type="match status" value="1"/>
</dbReference>
<dbReference type="Pfam" id="PF12802">
    <property type="entry name" value="MarR_2"/>
    <property type="match status" value="1"/>
</dbReference>
<dbReference type="PANTHER" id="PTHR33164">
    <property type="entry name" value="TRANSCRIPTIONAL REGULATOR, MARR FAMILY"/>
    <property type="match status" value="1"/>
</dbReference>
<protein>
    <submittedName>
        <fullName evidence="5">MarR family transcriptional regulator</fullName>
    </submittedName>
</protein>
<evidence type="ECO:0000259" key="4">
    <source>
        <dbReference type="PROSITE" id="PS50995"/>
    </source>
</evidence>
<dbReference type="InterPro" id="IPR039422">
    <property type="entry name" value="MarR/SlyA-like"/>
</dbReference>
<dbReference type="SMART" id="SM00347">
    <property type="entry name" value="HTH_MARR"/>
    <property type="match status" value="1"/>
</dbReference>
<dbReference type="InterPro" id="IPR000835">
    <property type="entry name" value="HTH_MarR-typ"/>
</dbReference>
<dbReference type="OrthoDB" id="5296557at2"/>
<dbReference type="Proteomes" id="UP000254711">
    <property type="component" value="Unassembled WGS sequence"/>
</dbReference>
<organism evidence="5 6">
    <name type="scientific">Dyella solisilvae</name>
    <dbReference type="NCBI Taxonomy" id="1920168"/>
    <lineage>
        <taxon>Bacteria</taxon>
        <taxon>Pseudomonadati</taxon>
        <taxon>Pseudomonadota</taxon>
        <taxon>Gammaproteobacteria</taxon>
        <taxon>Lysobacterales</taxon>
        <taxon>Rhodanobacteraceae</taxon>
        <taxon>Dyella</taxon>
    </lineage>
</organism>
<dbReference type="PANTHER" id="PTHR33164:SF64">
    <property type="entry name" value="TRANSCRIPTIONAL REGULATOR SLYA"/>
    <property type="match status" value="1"/>
</dbReference>
<proteinExistence type="predicted"/>
<dbReference type="EMBL" id="QQSY01000005">
    <property type="protein sequence ID" value="RDI97544.1"/>
    <property type="molecule type" value="Genomic_DNA"/>
</dbReference>
<dbReference type="InterPro" id="IPR011991">
    <property type="entry name" value="ArsR-like_HTH"/>
</dbReference>
<dbReference type="GO" id="GO:0003677">
    <property type="term" value="F:DNA binding"/>
    <property type="evidence" value="ECO:0007669"/>
    <property type="project" value="UniProtKB-KW"/>
</dbReference>
<dbReference type="GO" id="GO:0003700">
    <property type="term" value="F:DNA-binding transcription factor activity"/>
    <property type="evidence" value="ECO:0007669"/>
    <property type="project" value="InterPro"/>
</dbReference>
<dbReference type="InterPro" id="IPR036388">
    <property type="entry name" value="WH-like_DNA-bd_sf"/>
</dbReference>
<dbReference type="AlphaFoldDB" id="A0A370K4I4"/>
<sequence>MQHAHSGSEADTLWQLMVGLVWETRREWRRKVSEVTGLPFSRVRILWRLVDAPMTLKQIADDTGSDAPATTVAVNDLEERGLVERRPHPENRRAKLVSLTHAGQQIVNQVQRTVRDDAPAGFQQLSKTDLAHLRRILERIERGER</sequence>
<evidence type="ECO:0000256" key="1">
    <source>
        <dbReference type="ARBA" id="ARBA00023015"/>
    </source>
</evidence>
<feature type="domain" description="HTH marR-type" evidence="4">
    <location>
        <begin position="10"/>
        <end position="142"/>
    </location>
</feature>
<keyword evidence="2" id="KW-0238">DNA-binding</keyword>
<dbReference type="InterPro" id="IPR036390">
    <property type="entry name" value="WH_DNA-bd_sf"/>
</dbReference>
<evidence type="ECO:0000313" key="5">
    <source>
        <dbReference type="EMBL" id="RDI97544.1"/>
    </source>
</evidence>
<evidence type="ECO:0000256" key="2">
    <source>
        <dbReference type="ARBA" id="ARBA00023125"/>
    </source>
</evidence>
<reference evidence="5 6" key="1">
    <citation type="submission" date="2018-07" db="EMBL/GenBank/DDBJ databases">
        <title>Dyella solisilvae sp. nov., isolated from the pine and broad-leaved mixed forest soil.</title>
        <authorList>
            <person name="Gao Z."/>
            <person name="Qiu L."/>
        </authorList>
    </citation>
    <scope>NUCLEOTIDE SEQUENCE [LARGE SCALE GENOMIC DNA]</scope>
    <source>
        <strain evidence="5 6">DHG54</strain>
    </source>
</reference>
<dbReference type="CDD" id="cd00090">
    <property type="entry name" value="HTH_ARSR"/>
    <property type="match status" value="1"/>
</dbReference>
<dbReference type="SUPFAM" id="SSF46785">
    <property type="entry name" value="Winged helix' DNA-binding domain"/>
    <property type="match status" value="1"/>
</dbReference>
<keyword evidence="1" id="KW-0805">Transcription regulation</keyword>
<comment type="caution">
    <text evidence="5">The sequence shown here is derived from an EMBL/GenBank/DDBJ whole genome shotgun (WGS) entry which is preliminary data.</text>
</comment>
<name>A0A370K4I4_9GAMM</name>